<comment type="similarity">
    <text evidence="1 4">Belongs to the peptidase S8 family.</text>
</comment>
<dbReference type="Pfam" id="PF00082">
    <property type="entry name" value="Peptidase_S8"/>
    <property type="match status" value="1"/>
</dbReference>
<feature type="region of interest" description="Disordered" evidence="5">
    <location>
        <begin position="1"/>
        <end position="21"/>
    </location>
</feature>
<evidence type="ECO:0000313" key="7">
    <source>
        <dbReference type="EMBL" id="KEY73070.1"/>
    </source>
</evidence>
<proteinExistence type="inferred from homology"/>
<evidence type="ECO:0000256" key="2">
    <source>
        <dbReference type="ARBA" id="ARBA00022670"/>
    </source>
</evidence>
<evidence type="ECO:0000256" key="1">
    <source>
        <dbReference type="ARBA" id="ARBA00011073"/>
    </source>
</evidence>
<dbReference type="OrthoDB" id="3565018at2759"/>
<dbReference type="Proteomes" id="UP000028045">
    <property type="component" value="Unassembled WGS sequence"/>
</dbReference>
<dbReference type="HOGENOM" id="CLU_006016_3_1_1"/>
<gene>
    <name evidence="7" type="ORF">S7711_06143</name>
</gene>
<keyword evidence="2 4" id="KW-0645">Protease</keyword>
<dbReference type="GO" id="GO:0004252">
    <property type="term" value="F:serine-type endopeptidase activity"/>
    <property type="evidence" value="ECO:0007669"/>
    <property type="project" value="UniProtKB-UniRule"/>
</dbReference>
<dbReference type="AlphaFoldDB" id="A0A084B691"/>
<organism evidence="7 8">
    <name type="scientific">Stachybotrys chartarum (strain CBS 109288 / IBT 7711)</name>
    <name type="common">Toxic black mold</name>
    <name type="synonym">Stilbospora chartarum</name>
    <dbReference type="NCBI Taxonomy" id="1280523"/>
    <lineage>
        <taxon>Eukaryota</taxon>
        <taxon>Fungi</taxon>
        <taxon>Dikarya</taxon>
        <taxon>Ascomycota</taxon>
        <taxon>Pezizomycotina</taxon>
        <taxon>Sordariomycetes</taxon>
        <taxon>Hypocreomycetidae</taxon>
        <taxon>Hypocreales</taxon>
        <taxon>Stachybotryaceae</taxon>
        <taxon>Stachybotrys</taxon>
    </lineage>
</organism>
<name>A0A084B691_STACB</name>
<evidence type="ECO:0000259" key="6">
    <source>
        <dbReference type="Pfam" id="PF00082"/>
    </source>
</evidence>
<protein>
    <recommendedName>
        <fullName evidence="6">Peptidase S8/S53 domain-containing protein</fullName>
    </recommendedName>
</protein>
<dbReference type="SUPFAM" id="SSF52743">
    <property type="entry name" value="Subtilisin-like"/>
    <property type="match status" value="1"/>
</dbReference>
<dbReference type="PANTHER" id="PTHR43806">
    <property type="entry name" value="PEPTIDASE S8"/>
    <property type="match status" value="1"/>
</dbReference>
<evidence type="ECO:0000256" key="5">
    <source>
        <dbReference type="SAM" id="MobiDB-lite"/>
    </source>
</evidence>
<evidence type="ECO:0000256" key="4">
    <source>
        <dbReference type="PROSITE-ProRule" id="PRU01240"/>
    </source>
</evidence>
<dbReference type="GO" id="GO:0006508">
    <property type="term" value="P:proteolysis"/>
    <property type="evidence" value="ECO:0007669"/>
    <property type="project" value="UniProtKB-KW"/>
</dbReference>
<feature type="active site" description="Charge relay system" evidence="4">
    <location>
        <position position="872"/>
    </location>
</feature>
<feature type="domain" description="Peptidase S8/S53" evidence="6">
    <location>
        <begin position="665"/>
        <end position="885"/>
    </location>
</feature>
<dbReference type="InterPro" id="IPR000209">
    <property type="entry name" value="Peptidase_S8/S53_dom"/>
</dbReference>
<dbReference type="EMBL" id="KL647935">
    <property type="protein sequence ID" value="KEY73070.1"/>
    <property type="molecule type" value="Genomic_DNA"/>
</dbReference>
<keyword evidence="3 4" id="KW-0720">Serine protease</keyword>
<dbReference type="InterPro" id="IPR036770">
    <property type="entry name" value="Ankyrin_rpt-contain_sf"/>
</dbReference>
<dbReference type="InterPro" id="IPR036852">
    <property type="entry name" value="Peptidase_S8/S53_dom_sf"/>
</dbReference>
<dbReference type="Gene3D" id="3.40.50.200">
    <property type="entry name" value="Peptidase S8/S53 domain"/>
    <property type="match status" value="1"/>
</dbReference>
<sequence>MAPRATANRASDDRHKESTTPMYSIEELLGAARKVDFDQLQAVQGFQAKYAATLRPRPEAQALKSKAERKKMAARGGLRGESDNVLHKLSTCPRLTQEHRALAEWLIRTYPEQLKRTGEDEKTPLFKAIEKDNFDFIRLVLDGASDPRALLSQTVVDSTCLYYAIQQENPFTCVMIRRCLETLGPDPENNDPFRATVSQKDWGGSTPPHRAVYIEPHESKEDSGSCQCTFESIGVIEVAGVNRETMEREDMSPVKLQPGGGRYDGASWRPTTGPGAPNGGGGGLPTKIKPLLNSSEEHQNTGRTRRTCMPYDHAHVIKKLIEADKRVLVDCKDDDGNTPFQVLLNDRRDKIDKTAKDKLIESDPVLLYMRSFIIENFGRNDAMQALYRSDERRALEFDLFGLPQSTITMNYLDDLGKILRFEQVLQYVALPRLSVLDDTTYREPSVSDVQSTVATSTATTTTGVMTAESKGRGLEHMCRMFKWLKKRGVTSIVKVTVIDDVEPSHSDEAIEQCLGKLDVRVWDWFKFDLCSDVIVSSANNVSQVTLYSSGNNAVLNGWSSPRGLASLPKLKSLFIFVRQGLESEKRVRDNMKQFRMILEASRKGKTTPDTPYSELIFDWKFLDSNGKTGTSGHDHSSRTVKSKWMEAMSEFNEKLRSAQPRACPVRIAVIDDGISPHLNAFANKIETGDSFYKLGEMYNEWTPFYVPSGPHGTHMARLICQTCPFVKLYIAKLEVIQGQGHRRSFNPDSAAEAIMWAVNHDVDIISMSWSIRSNSDLSALHRALKTAKDDKKIIMFCSSSDEGAADKDNTYPAKTKTCIKIGASTSTGTKLSWVSKENVNFLLPGDLLMSDARHDDDPVMNPFASPGTSGSSVSTALAAGVAGSLLYLDRLARGVGESLEKRSEEPLKQLGAMDDALGSLSEVIDNLKFVDARKAWKILQSRIHDDPGDWDLNSNPNLKKEIQSFLQVI</sequence>
<dbReference type="PROSITE" id="PS51892">
    <property type="entry name" value="SUBTILASE"/>
    <property type="match status" value="1"/>
</dbReference>
<keyword evidence="4" id="KW-0378">Hydrolase</keyword>
<feature type="region of interest" description="Disordered" evidence="5">
    <location>
        <begin position="267"/>
        <end position="286"/>
    </location>
</feature>
<evidence type="ECO:0000313" key="8">
    <source>
        <dbReference type="Proteomes" id="UP000028045"/>
    </source>
</evidence>
<dbReference type="PANTHER" id="PTHR43806:SF58">
    <property type="entry name" value="ALKALINE PROTEASE 1-RELATED"/>
    <property type="match status" value="1"/>
</dbReference>
<dbReference type="Gene3D" id="1.25.40.20">
    <property type="entry name" value="Ankyrin repeat-containing domain"/>
    <property type="match status" value="1"/>
</dbReference>
<feature type="active site" description="Charge relay system" evidence="4">
    <location>
        <position position="671"/>
    </location>
</feature>
<evidence type="ECO:0000256" key="3">
    <source>
        <dbReference type="ARBA" id="ARBA00022825"/>
    </source>
</evidence>
<keyword evidence="8" id="KW-1185">Reference proteome</keyword>
<feature type="active site" description="Charge relay system" evidence="4">
    <location>
        <position position="711"/>
    </location>
</feature>
<reference evidence="7 8" key="1">
    <citation type="journal article" date="2014" name="BMC Genomics">
        <title>Comparative genome sequencing reveals chemotype-specific gene clusters in the toxigenic black mold Stachybotrys.</title>
        <authorList>
            <person name="Semeiks J."/>
            <person name="Borek D."/>
            <person name="Otwinowski Z."/>
            <person name="Grishin N.V."/>
        </authorList>
    </citation>
    <scope>NUCLEOTIDE SEQUENCE [LARGE SCALE GENOMIC DNA]</scope>
    <source>
        <strain evidence="8">CBS 109288 / IBT 7711</strain>
    </source>
</reference>
<dbReference type="InterPro" id="IPR050131">
    <property type="entry name" value="Peptidase_S8_subtilisin-like"/>
</dbReference>
<dbReference type="SUPFAM" id="SSF48403">
    <property type="entry name" value="Ankyrin repeat"/>
    <property type="match status" value="1"/>
</dbReference>
<accession>A0A084B691</accession>